<proteinExistence type="predicted"/>
<evidence type="ECO:0000313" key="1">
    <source>
        <dbReference type="EMBL" id="KKM79825.1"/>
    </source>
</evidence>
<sequence length="129" mass="14835">MNKKHQGWIASLSNGQTVHEHPTDKGELSAWQQLLQFCNLNSVRITQMRLQRSGITMTSIYNADGYFQAYEAKISNVTKSTTTYQGIGAVKNDFVFIVWINMQGDVFQDVRPLDEVWVHTEKRKLVDIQ</sequence>
<reference evidence="1" key="1">
    <citation type="journal article" date="2015" name="Nature">
        <title>Complex archaea that bridge the gap between prokaryotes and eukaryotes.</title>
        <authorList>
            <person name="Spang A."/>
            <person name="Saw J.H."/>
            <person name="Jorgensen S.L."/>
            <person name="Zaremba-Niedzwiedzka K."/>
            <person name="Martijn J."/>
            <person name="Lind A.E."/>
            <person name="van Eijk R."/>
            <person name="Schleper C."/>
            <person name="Guy L."/>
            <person name="Ettema T.J."/>
        </authorList>
    </citation>
    <scope>NUCLEOTIDE SEQUENCE</scope>
</reference>
<gene>
    <name evidence="1" type="ORF">LCGC14_1346100</name>
</gene>
<dbReference type="EMBL" id="LAZR01008281">
    <property type="protein sequence ID" value="KKM79825.1"/>
    <property type="molecule type" value="Genomic_DNA"/>
</dbReference>
<dbReference type="AlphaFoldDB" id="A0A0F9MT68"/>
<organism evidence="1">
    <name type="scientific">marine sediment metagenome</name>
    <dbReference type="NCBI Taxonomy" id="412755"/>
    <lineage>
        <taxon>unclassified sequences</taxon>
        <taxon>metagenomes</taxon>
        <taxon>ecological metagenomes</taxon>
    </lineage>
</organism>
<accession>A0A0F9MT68</accession>
<name>A0A0F9MT68_9ZZZZ</name>
<comment type="caution">
    <text evidence="1">The sequence shown here is derived from an EMBL/GenBank/DDBJ whole genome shotgun (WGS) entry which is preliminary data.</text>
</comment>
<protein>
    <submittedName>
        <fullName evidence="1">Uncharacterized protein</fullName>
    </submittedName>
</protein>